<dbReference type="OrthoDB" id="9769565at2"/>
<keyword evidence="9" id="KW-1133">Transmembrane helix</keyword>
<dbReference type="EMBL" id="FNEM01000004">
    <property type="protein sequence ID" value="SDJ04851.1"/>
    <property type="molecule type" value="Genomic_DNA"/>
</dbReference>
<dbReference type="SUPFAM" id="SSF51905">
    <property type="entry name" value="FAD/NAD(P)-binding domain"/>
    <property type="match status" value="1"/>
</dbReference>
<evidence type="ECO:0000259" key="10">
    <source>
        <dbReference type="Pfam" id="PF01494"/>
    </source>
</evidence>
<comment type="pathway">
    <text evidence="2">Cofactor biosynthesis; ubiquinone biosynthesis.</text>
</comment>
<protein>
    <submittedName>
        <fullName evidence="11">2-octaprenyl-3-methyl-6-methoxy-1,4-benzoquinol hydroxylase</fullName>
    </submittedName>
</protein>
<keyword evidence="7" id="KW-0503">Monooxygenase</keyword>
<dbReference type="PANTHER" id="PTHR43876">
    <property type="entry name" value="UBIQUINONE BIOSYNTHESIS MONOOXYGENASE COQ6, MITOCHONDRIAL"/>
    <property type="match status" value="1"/>
</dbReference>
<keyword evidence="9" id="KW-0812">Transmembrane</keyword>
<dbReference type="PRINTS" id="PR00420">
    <property type="entry name" value="RNGMNOXGNASE"/>
</dbReference>
<evidence type="ECO:0000313" key="11">
    <source>
        <dbReference type="EMBL" id="SDJ04851.1"/>
    </source>
</evidence>
<evidence type="ECO:0000256" key="6">
    <source>
        <dbReference type="ARBA" id="ARBA00023002"/>
    </source>
</evidence>
<evidence type="ECO:0000256" key="3">
    <source>
        <dbReference type="ARBA" id="ARBA00005349"/>
    </source>
</evidence>
<evidence type="ECO:0000256" key="8">
    <source>
        <dbReference type="ARBA" id="ARBA00065734"/>
    </source>
</evidence>
<dbReference type="FunFam" id="3.50.50.60:FF:000021">
    <property type="entry name" value="Ubiquinone biosynthesis monooxygenase COQ6"/>
    <property type="match status" value="1"/>
</dbReference>
<dbReference type="InterPro" id="IPR036188">
    <property type="entry name" value="FAD/NAD-bd_sf"/>
</dbReference>
<dbReference type="Pfam" id="PF01494">
    <property type="entry name" value="FAD_binding_3"/>
    <property type="match status" value="1"/>
</dbReference>
<keyword evidence="4" id="KW-0285">Flavoprotein</keyword>
<dbReference type="GO" id="GO:0071949">
    <property type="term" value="F:FAD binding"/>
    <property type="evidence" value="ECO:0007669"/>
    <property type="project" value="InterPro"/>
</dbReference>
<evidence type="ECO:0000256" key="5">
    <source>
        <dbReference type="ARBA" id="ARBA00022827"/>
    </source>
</evidence>
<keyword evidence="9" id="KW-0472">Membrane</keyword>
<dbReference type="NCBIfam" id="TIGR01988">
    <property type="entry name" value="Ubi-OHases"/>
    <property type="match status" value="1"/>
</dbReference>
<evidence type="ECO:0000256" key="4">
    <source>
        <dbReference type="ARBA" id="ARBA00022630"/>
    </source>
</evidence>
<dbReference type="UniPathway" id="UPA00232"/>
<feature type="domain" description="FAD-binding" evidence="10">
    <location>
        <begin position="4"/>
        <end position="323"/>
    </location>
</feature>
<reference evidence="12" key="1">
    <citation type="submission" date="2016-10" db="EMBL/GenBank/DDBJ databases">
        <authorList>
            <person name="Varghese N."/>
            <person name="Submissions S."/>
        </authorList>
    </citation>
    <scope>NUCLEOTIDE SEQUENCE [LARGE SCALE GENOMIC DNA]</scope>
    <source>
        <strain evidence="12">DSM 23317</strain>
    </source>
</reference>
<dbReference type="Proteomes" id="UP000199527">
    <property type="component" value="Unassembled WGS sequence"/>
</dbReference>
<dbReference type="GO" id="GO:0110142">
    <property type="term" value="C:ubiquinone biosynthesis complex"/>
    <property type="evidence" value="ECO:0007669"/>
    <property type="project" value="UniProtKB-ARBA"/>
</dbReference>
<evidence type="ECO:0000256" key="1">
    <source>
        <dbReference type="ARBA" id="ARBA00001974"/>
    </source>
</evidence>
<keyword evidence="6" id="KW-0560">Oxidoreductase</keyword>
<dbReference type="GO" id="GO:0008682">
    <property type="term" value="F:3-demethoxyubiquinol 3-hydroxylase activity"/>
    <property type="evidence" value="ECO:0007669"/>
    <property type="project" value="TreeGrafter"/>
</dbReference>
<evidence type="ECO:0000256" key="7">
    <source>
        <dbReference type="ARBA" id="ARBA00023033"/>
    </source>
</evidence>
<name>A0A1G8QJM9_9GAMM</name>
<dbReference type="InterPro" id="IPR002938">
    <property type="entry name" value="FAD-bd"/>
</dbReference>
<dbReference type="InterPro" id="IPR051205">
    <property type="entry name" value="UbiH/COQ6_monooxygenase"/>
</dbReference>
<accession>A0A1G8QJM9</accession>
<comment type="subunit">
    <text evidence="8">Component of the Ubi complex metabolon, which regroups five ubiquinone biosynthesis proteins (UbiE, UbiF, UbiG, UbiH and UbiI) and two accessory factors (UbiK and the lipid-binding protein UbiJ).</text>
</comment>
<feature type="transmembrane region" description="Helical" evidence="9">
    <location>
        <begin position="7"/>
        <end position="32"/>
    </location>
</feature>
<evidence type="ECO:0000256" key="9">
    <source>
        <dbReference type="SAM" id="Phobius"/>
    </source>
</evidence>
<evidence type="ECO:0000313" key="12">
    <source>
        <dbReference type="Proteomes" id="UP000199527"/>
    </source>
</evidence>
<dbReference type="PANTHER" id="PTHR43876:SF10">
    <property type="entry name" value="3-DEMETHOXYUBIQUINOL 3-HYDROXYLASE"/>
    <property type="match status" value="1"/>
</dbReference>
<dbReference type="InterPro" id="IPR010971">
    <property type="entry name" value="UbiH/COQ6"/>
</dbReference>
<keyword evidence="5" id="KW-0274">FAD</keyword>
<organism evidence="11 12">
    <name type="scientific">Ferrimonas sediminum</name>
    <dbReference type="NCBI Taxonomy" id="718193"/>
    <lineage>
        <taxon>Bacteria</taxon>
        <taxon>Pseudomonadati</taxon>
        <taxon>Pseudomonadota</taxon>
        <taxon>Gammaproteobacteria</taxon>
        <taxon>Alteromonadales</taxon>
        <taxon>Ferrimonadaceae</taxon>
        <taxon>Ferrimonas</taxon>
    </lineage>
</organism>
<dbReference type="AlphaFoldDB" id="A0A1G8QJM9"/>
<comment type="similarity">
    <text evidence="3">Belongs to the UbiH/COQ6 family.</text>
</comment>
<dbReference type="Gene3D" id="3.50.50.60">
    <property type="entry name" value="FAD/NAD(P)-binding domain"/>
    <property type="match status" value="2"/>
</dbReference>
<proteinExistence type="inferred from homology"/>
<gene>
    <name evidence="11" type="ORF">SAMN04488540_104323</name>
</gene>
<dbReference type="RefSeq" id="WP_090364304.1">
    <property type="nucleotide sequence ID" value="NZ_FNEM01000004.1"/>
</dbReference>
<dbReference type="GO" id="GO:0006744">
    <property type="term" value="P:ubiquinone biosynthetic process"/>
    <property type="evidence" value="ECO:0007669"/>
    <property type="project" value="UniProtKB-UniPathway"/>
</dbReference>
<keyword evidence="12" id="KW-1185">Reference proteome</keyword>
<evidence type="ECO:0000256" key="2">
    <source>
        <dbReference type="ARBA" id="ARBA00004749"/>
    </source>
</evidence>
<comment type="cofactor">
    <cofactor evidence="1">
        <name>FAD</name>
        <dbReference type="ChEBI" id="CHEBI:57692"/>
    </cofactor>
</comment>
<sequence>MRQVDILIAGGGMVGAASALALANLGLTVLVFEAQAPEEFDATQPLDLRVSAISQASERLLKELDGWQGVESMRSAPYCTLETWEWQGANIVFDAAELQLSHLGHIVENRILQLSLWQTLRRHPRIELLTGARPQRYWQDEQGVYAELDGQFYQGQLLLGCDGAQSQVRQQAGIGVSGWQYRQHCLAINIRTEAPQQSGTWQEFTPTGPRALLPLAGQHASLVWYDSPQRIAALKRLPLPELKQAIVAAFPERLGEFEIERFASFPLTRQHAKQYYKDRVVLLGDAAHTINPLAGQGVNLGFKDVAMLAEVLADALQRGESLHSSKVLGRYQRFRRPDNLAMQSAMDAFYLMFSNDHMPLKVLRNLGLTLAQNSGPIKNQVMKYAMGL</sequence>